<dbReference type="GO" id="GO:0008780">
    <property type="term" value="F:acyl-[acyl-carrier-protein]-UDP-N-acetylglucosamine O-acyltransferase activity"/>
    <property type="evidence" value="ECO:0007669"/>
    <property type="project" value="UniProtKB-UniRule"/>
</dbReference>
<evidence type="ECO:0000256" key="1">
    <source>
        <dbReference type="ARBA" id="ARBA00022516"/>
    </source>
</evidence>
<dbReference type="EMBL" id="CP058952">
    <property type="protein sequence ID" value="QLI80081.1"/>
    <property type="molecule type" value="Genomic_DNA"/>
</dbReference>
<dbReference type="InterPro" id="IPR010137">
    <property type="entry name" value="Lipid_A_LpxA"/>
</dbReference>
<keyword evidence="5 6" id="KW-0012">Acyltransferase</keyword>
<dbReference type="InterPro" id="IPR001451">
    <property type="entry name" value="Hexapep"/>
</dbReference>
<dbReference type="NCBIfam" id="NF003657">
    <property type="entry name" value="PRK05289.1"/>
    <property type="match status" value="1"/>
</dbReference>
<keyword evidence="1 6" id="KW-0444">Lipid biosynthesis</keyword>
<evidence type="ECO:0000256" key="5">
    <source>
        <dbReference type="ARBA" id="ARBA00023315"/>
    </source>
</evidence>
<evidence type="ECO:0000313" key="9">
    <source>
        <dbReference type="Proteomes" id="UP000510822"/>
    </source>
</evidence>
<gene>
    <name evidence="6 8" type="primary">lpxA</name>
    <name evidence="8" type="ORF">HZU75_00180</name>
</gene>
<comment type="pathway">
    <text evidence="6">Glycolipid biosynthesis; lipid IV(A) biosynthesis; lipid IV(A) from (3R)-3-hydroxytetradecanoyl-[acyl-carrier-protein] and UDP-N-acetyl-alpha-D-glucosamine: step 1/6.</text>
</comment>
<evidence type="ECO:0000256" key="4">
    <source>
        <dbReference type="ARBA" id="ARBA00023098"/>
    </source>
</evidence>
<dbReference type="PANTHER" id="PTHR43480">
    <property type="entry name" value="ACYL-[ACYL-CARRIER-PROTEIN]--UDP-N-ACETYLGLUCOSAMINE O-ACYLTRANSFERASE"/>
    <property type="match status" value="1"/>
</dbReference>
<accession>A0A7D5YZR5</accession>
<comment type="similarity">
    <text evidence="6">Belongs to the transferase hexapeptide repeat family. LpxA subfamily.</text>
</comment>
<evidence type="ECO:0000256" key="2">
    <source>
        <dbReference type="ARBA" id="ARBA00022556"/>
    </source>
</evidence>
<comment type="subcellular location">
    <subcellularLocation>
        <location evidence="6">Cytoplasm</location>
    </subcellularLocation>
</comment>
<proteinExistence type="inferred from homology"/>
<dbReference type="AlphaFoldDB" id="A0A7D5YZR5"/>
<reference evidence="8 9" key="1">
    <citation type="journal article" date="2016" name="Int. J. Syst. Evol. Microbiol.">
        <title>Chitinibacter fontanus sp. nov., isolated from a spring.</title>
        <authorList>
            <person name="Sheu S.Y."/>
            <person name="Li Y.S."/>
            <person name="Young C.C."/>
            <person name="Chen W.M."/>
        </authorList>
    </citation>
    <scope>NUCLEOTIDE SEQUENCE [LARGE SCALE GENOMIC DNA]</scope>
    <source>
        <strain evidence="8 9">STM-7</strain>
    </source>
</reference>
<dbReference type="EC" id="2.3.1.129" evidence="6"/>
<dbReference type="RefSeq" id="WP_180307226.1">
    <property type="nucleotide sequence ID" value="NZ_CP058952.1"/>
</dbReference>
<dbReference type="Gene3D" id="1.20.1180.10">
    <property type="entry name" value="Udp N-acetylglucosamine O-acyltransferase, C-terminal domain"/>
    <property type="match status" value="1"/>
</dbReference>
<dbReference type="GO" id="GO:0016020">
    <property type="term" value="C:membrane"/>
    <property type="evidence" value="ECO:0007669"/>
    <property type="project" value="GOC"/>
</dbReference>
<name>A0A7D5YZR5_9NEIS</name>
<dbReference type="Proteomes" id="UP000510822">
    <property type="component" value="Chromosome"/>
</dbReference>
<keyword evidence="6" id="KW-0677">Repeat</keyword>
<evidence type="ECO:0000313" key="8">
    <source>
        <dbReference type="EMBL" id="QLI80081.1"/>
    </source>
</evidence>
<dbReference type="InterPro" id="IPR011004">
    <property type="entry name" value="Trimer_LpxA-like_sf"/>
</dbReference>
<evidence type="ECO:0000256" key="3">
    <source>
        <dbReference type="ARBA" id="ARBA00022679"/>
    </source>
</evidence>
<dbReference type="KEGG" id="cfon:HZU75_00180"/>
<dbReference type="PIRSF" id="PIRSF000456">
    <property type="entry name" value="UDP-GlcNAc_acltr"/>
    <property type="match status" value="1"/>
</dbReference>
<dbReference type="Gene3D" id="2.160.10.10">
    <property type="entry name" value="Hexapeptide repeat proteins"/>
    <property type="match status" value="1"/>
</dbReference>
<dbReference type="GO" id="GO:0005737">
    <property type="term" value="C:cytoplasm"/>
    <property type="evidence" value="ECO:0007669"/>
    <property type="project" value="UniProtKB-SubCell"/>
</dbReference>
<dbReference type="InterPro" id="IPR029098">
    <property type="entry name" value="Acetyltransf_C"/>
</dbReference>
<evidence type="ECO:0000256" key="6">
    <source>
        <dbReference type="HAMAP-Rule" id="MF_00387"/>
    </source>
</evidence>
<dbReference type="PANTHER" id="PTHR43480:SF1">
    <property type="entry name" value="ACYL-[ACYL-CARRIER-PROTEIN]--UDP-N-ACETYLGLUCOSAMINE O-ACYLTRANSFERASE, MITOCHONDRIAL-RELATED"/>
    <property type="match status" value="1"/>
</dbReference>
<dbReference type="HAMAP" id="MF_00387">
    <property type="entry name" value="LpxA"/>
    <property type="match status" value="1"/>
</dbReference>
<dbReference type="UniPathway" id="UPA00359">
    <property type="reaction ID" value="UER00477"/>
</dbReference>
<keyword evidence="2 6" id="KW-0441">Lipid A biosynthesis</keyword>
<dbReference type="CDD" id="cd03351">
    <property type="entry name" value="LbH_UDP-GlcNAc_AT"/>
    <property type="match status" value="1"/>
</dbReference>
<dbReference type="InterPro" id="IPR037157">
    <property type="entry name" value="Acetyltransf_C_sf"/>
</dbReference>
<evidence type="ECO:0000259" key="7">
    <source>
        <dbReference type="Pfam" id="PF13720"/>
    </source>
</evidence>
<comment type="function">
    <text evidence="6">Involved in the biosynthesis of lipid A, a phosphorylated glycolipid that anchors the lipopolysaccharide to the outer membrane of the cell.</text>
</comment>
<keyword evidence="9" id="KW-1185">Reference proteome</keyword>
<dbReference type="NCBIfam" id="TIGR01852">
    <property type="entry name" value="lipid_A_lpxA"/>
    <property type="match status" value="1"/>
</dbReference>
<comment type="subunit">
    <text evidence="6">Homotrimer.</text>
</comment>
<dbReference type="GO" id="GO:0009245">
    <property type="term" value="P:lipid A biosynthetic process"/>
    <property type="evidence" value="ECO:0007669"/>
    <property type="project" value="UniProtKB-UniRule"/>
</dbReference>
<organism evidence="8 9">
    <name type="scientific">Chitinibacter fontanus</name>
    <dbReference type="NCBI Taxonomy" id="1737446"/>
    <lineage>
        <taxon>Bacteria</taxon>
        <taxon>Pseudomonadati</taxon>
        <taxon>Pseudomonadota</taxon>
        <taxon>Betaproteobacteria</taxon>
        <taxon>Neisseriales</taxon>
        <taxon>Chitinibacteraceae</taxon>
        <taxon>Chitinibacter</taxon>
    </lineage>
</organism>
<dbReference type="Pfam" id="PF13720">
    <property type="entry name" value="Acetyltransf_11"/>
    <property type="match status" value="1"/>
</dbReference>
<sequence length="258" mass="27641">MVDIHPTAVVDATATIADGVTIGPFSIVGPNVSIGRDTVIESHCVISGHTQIGAGNRFYPYCAIGCDPQDKKYANEPTQLVIGDRNTFFHNVTVSTGTAQDNGITTVGNDNWVMAYAHIAHDCIVGNNVILANGATLAGHVNVGDFAILGGLTAVHQFCVIGQHTMAGGGSIIVQDLPPFVICEGNRAVARGFNSEGMKRRDFKEAEIKAVKSAYRMLYRSGLPYEDVVAQISEQAQQMPVLNSFVEFFELSSRGILR</sequence>
<comment type="catalytic activity">
    <reaction evidence="6">
        <text>a (3R)-hydroxyacyl-[ACP] + UDP-N-acetyl-alpha-D-glucosamine = a UDP-3-O-[(3R)-3-hydroxyacyl]-N-acetyl-alpha-D-glucosamine + holo-[ACP]</text>
        <dbReference type="Rhea" id="RHEA:67812"/>
        <dbReference type="Rhea" id="RHEA-COMP:9685"/>
        <dbReference type="Rhea" id="RHEA-COMP:9945"/>
        <dbReference type="ChEBI" id="CHEBI:57705"/>
        <dbReference type="ChEBI" id="CHEBI:64479"/>
        <dbReference type="ChEBI" id="CHEBI:78827"/>
        <dbReference type="ChEBI" id="CHEBI:173225"/>
        <dbReference type="EC" id="2.3.1.129"/>
    </reaction>
</comment>
<keyword evidence="3 6" id="KW-0808">Transferase</keyword>
<feature type="domain" description="UDP N-acetylglucosamine O-acyltransferase C-terminal" evidence="7">
    <location>
        <begin position="176"/>
        <end position="256"/>
    </location>
</feature>
<dbReference type="Pfam" id="PF00132">
    <property type="entry name" value="Hexapep"/>
    <property type="match status" value="2"/>
</dbReference>
<keyword evidence="6" id="KW-0963">Cytoplasm</keyword>
<dbReference type="SUPFAM" id="SSF51161">
    <property type="entry name" value="Trimeric LpxA-like enzymes"/>
    <property type="match status" value="1"/>
</dbReference>
<keyword evidence="4 6" id="KW-0443">Lipid metabolism</keyword>
<protein>
    <recommendedName>
        <fullName evidence="6">Acyl-[acyl-carrier-protein]--UDP-N-acetylglucosamine O-acyltransferase</fullName>
        <shortName evidence="6">UDP-N-acetylglucosamine acyltransferase</shortName>
        <ecNumber evidence="6">2.3.1.129</ecNumber>
    </recommendedName>
</protein>